<organism evidence="4 5">
    <name type="scientific">Streptomyces noursei</name>
    <name type="common">Streptomyces albulus</name>
    <dbReference type="NCBI Taxonomy" id="1971"/>
    <lineage>
        <taxon>Bacteria</taxon>
        <taxon>Bacillati</taxon>
        <taxon>Actinomycetota</taxon>
        <taxon>Actinomycetes</taxon>
        <taxon>Kitasatosporales</taxon>
        <taxon>Streptomycetaceae</taxon>
        <taxon>Streptomyces</taxon>
    </lineage>
</organism>
<dbReference type="GO" id="GO:0016491">
    <property type="term" value="F:oxidoreductase activity"/>
    <property type="evidence" value="ECO:0007669"/>
    <property type="project" value="UniProtKB-KW"/>
</dbReference>
<dbReference type="Proteomes" id="UP000288351">
    <property type="component" value="Unassembled WGS sequence"/>
</dbReference>
<comment type="caution">
    <text evidence="4">The sequence shown here is derived from an EMBL/GenBank/DDBJ whole genome shotgun (WGS) entry which is preliminary data.</text>
</comment>
<dbReference type="InterPro" id="IPR002347">
    <property type="entry name" value="SDR_fam"/>
</dbReference>
<dbReference type="PRINTS" id="PR00081">
    <property type="entry name" value="GDHRDH"/>
</dbReference>
<dbReference type="InterPro" id="IPR036291">
    <property type="entry name" value="NAD(P)-bd_dom_sf"/>
</dbReference>
<name>A0A059WF33_STRNR</name>
<dbReference type="PANTHER" id="PTHR43669">
    <property type="entry name" value="5-KETO-D-GLUCONATE 5-REDUCTASE"/>
    <property type="match status" value="1"/>
</dbReference>
<feature type="compositionally biased region" description="Basic and acidic residues" evidence="3">
    <location>
        <begin position="200"/>
        <end position="212"/>
    </location>
</feature>
<protein>
    <submittedName>
        <fullName evidence="4">Short-chain dehydrogenase</fullName>
    </submittedName>
</protein>
<dbReference type="Gene3D" id="3.40.50.720">
    <property type="entry name" value="NAD(P)-binding Rossmann-like Domain"/>
    <property type="match status" value="1"/>
</dbReference>
<dbReference type="Pfam" id="PF00106">
    <property type="entry name" value="adh_short"/>
    <property type="match status" value="1"/>
</dbReference>
<feature type="region of interest" description="Disordered" evidence="3">
    <location>
        <begin position="193"/>
        <end position="214"/>
    </location>
</feature>
<dbReference type="SUPFAM" id="SSF51735">
    <property type="entry name" value="NAD(P)-binding Rossmann-fold domains"/>
    <property type="match status" value="1"/>
</dbReference>
<gene>
    <name evidence="4" type="ORF">SALB_08544</name>
</gene>
<accession>A0A059WF33</accession>
<dbReference type="RefSeq" id="WP_016575175.1">
    <property type="nucleotide sequence ID" value="NZ_BHXC01000007.1"/>
</dbReference>
<proteinExistence type="inferred from homology"/>
<dbReference type="EMBL" id="BHXC01000007">
    <property type="protein sequence ID" value="GCB95737.1"/>
    <property type="molecule type" value="Genomic_DNA"/>
</dbReference>
<dbReference type="AlphaFoldDB" id="A0A059WF33"/>
<dbReference type="STRING" id="68570.DC74_7600"/>
<evidence type="ECO:0000256" key="2">
    <source>
        <dbReference type="ARBA" id="ARBA00023002"/>
    </source>
</evidence>
<keyword evidence="2" id="KW-0560">Oxidoreductase</keyword>
<dbReference type="PANTHER" id="PTHR43669:SF3">
    <property type="entry name" value="ALCOHOL DEHYDROGENASE, PUTATIVE (AFU_ORTHOLOGUE AFUA_3G03445)-RELATED"/>
    <property type="match status" value="1"/>
</dbReference>
<comment type="similarity">
    <text evidence="1">Belongs to the short-chain dehydrogenases/reductases (SDR) family.</text>
</comment>
<evidence type="ECO:0000256" key="3">
    <source>
        <dbReference type="SAM" id="MobiDB-lite"/>
    </source>
</evidence>
<dbReference type="eggNOG" id="COG1028">
    <property type="taxonomic scope" value="Bacteria"/>
</dbReference>
<reference evidence="4 5" key="1">
    <citation type="journal article" date="2019" name="Microbiol. Resour. Announc.">
        <title>Draft Genome Sequence of the Most Traditional epsilon-Poly-l-Lysine Producer, Streptomyces albulus NBRC14147.</title>
        <authorList>
            <person name="Yamanaka K."/>
            <person name="Hamano Y."/>
        </authorList>
    </citation>
    <scope>NUCLEOTIDE SEQUENCE [LARGE SCALE GENOMIC DNA]</scope>
    <source>
        <strain evidence="4 5">NBRC 14147</strain>
    </source>
</reference>
<evidence type="ECO:0000256" key="1">
    <source>
        <dbReference type="ARBA" id="ARBA00006484"/>
    </source>
</evidence>
<sequence>MTTKVALITGTSRAIGLGFAVARQLAQLDHHVLLTARDVSRAEHLAARLRREGHQATALRLDLTDAAGMYQAADHIAHRFGHLDVLVNNASDAVDFTVLSALDADLDAVRSALDVDVLGPWRLVQATLPLLQAAPAARIVNVTSVSARQIATGLDLGASLRAPAHSFAKHTLDVLTTVLARALEDTPILVNAVDPGETATHPERGDEGHARPAADSARGVVWAATLGENGPTGKLFRDTRPVT</sequence>
<evidence type="ECO:0000313" key="5">
    <source>
        <dbReference type="Proteomes" id="UP000288351"/>
    </source>
</evidence>
<evidence type="ECO:0000313" key="4">
    <source>
        <dbReference type="EMBL" id="GCB95737.1"/>
    </source>
</evidence>